<dbReference type="InterPro" id="IPR033877">
    <property type="entry name" value="Frm2/Hbn1"/>
</dbReference>
<dbReference type="Proteomes" id="UP001055911">
    <property type="component" value="Chromosome"/>
</dbReference>
<keyword evidence="6" id="KW-1185">Reference proteome</keyword>
<evidence type="ECO:0000256" key="1">
    <source>
        <dbReference type="ARBA" id="ARBA00004496"/>
    </source>
</evidence>
<keyword evidence="3" id="KW-0560">Oxidoreductase</keyword>
<sequence length="201" mass="23185">MDTQLLDLMKHRRTIYNLGRNVQIPQAELYQYIKAVIRHTPSAFNSQPVRAVVLFNDNHEKLWDIVETALEEKVAPDAFLRTKAKISSFRDAFASILFYTDMDVVQAYADNPHLATYQYQEYNWAEEAQGNAQFAVWTGLEENGLGVNIQHYDPLINSAVAAQFDIPVSWQLRAEMNFGSIEKPAAEKEFMDDDQRFKVFD</sequence>
<dbReference type="RefSeq" id="WP_252766433.1">
    <property type="nucleotide sequence ID" value="NZ_CP097119.1"/>
</dbReference>
<dbReference type="GO" id="GO:0005737">
    <property type="term" value="C:cytoplasm"/>
    <property type="evidence" value="ECO:0007669"/>
    <property type="project" value="UniProtKB-SubCell"/>
</dbReference>
<proteinExistence type="predicted"/>
<evidence type="ECO:0000256" key="2">
    <source>
        <dbReference type="ARBA" id="ARBA00022490"/>
    </source>
</evidence>
<protein>
    <submittedName>
        <fullName evidence="5">Nitroreductase family protein</fullName>
    </submittedName>
</protein>
<organism evidence="5 6">
    <name type="scientific">Fructilactobacillus cliffordii</name>
    <dbReference type="NCBI Taxonomy" id="2940299"/>
    <lineage>
        <taxon>Bacteria</taxon>
        <taxon>Bacillati</taxon>
        <taxon>Bacillota</taxon>
        <taxon>Bacilli</taxon>
        <taxon>Lactobacillales</taxon>
        <taxon>Lactobacillaceae</taxon>
        <taxon>Fructilactobacillus</taxon>
    </lineage>
</organism>
<feature type="domain" description="Nitroreductase" evidence="4">
    <location>
        <begin position="10"/>
        <end position="179"/>
    </location>
</feature>
<comment type="subcellular location">
    <subcellularLocation>
        <location evidence="1">Cytoplasm</location>
    </subcellularLocation>
</comment>
<dbReference type="SUPFAM" id="SSF55469">
    <property type="entry name" value="FMN-dependent nitroreductase-like"/>
    <property type="match status" value="1"/>
</dbReference>
<dbReference type="CDD" id="cd02140">
    <property type="entry name" value="Frm2-like"/>
    <property type="match status" value="1"/>
</dbReference>
<evidence type="ECO:0000259" key="4">
    <source>
        <dbReference type="Pfam" id="PF00881"/>
    </source>
</evidence>
<evidence type="ECO:0000313" key="5">
    <source>
        <dbReference type="EMBL" id="USS88916.1"/>
    </source>
</evidence>
<name>A0A9Q8ZUT7_9LACO</name>
<dbReference type="AlphaFoldDB" id="A0A9Q8ZUT7"/>
<accession>A0A9Q8ZUT7</accession>
<keyword evidence="2" id="KW-0963">Cytoplasm</keyword>
<dbReference type="InterPro" id="IPR029479">
    <property type="entry name" value="Nitroreductase"/>
</dbReference>
<evidence type="ECO:0000256" key="3">
    <source>
        <dbReference type="ARBA" id="ARBA00023002"/>
    </source>
</evidence>
<gene>
    <name evidence="5" type="ORF">M3M40_05365</name>
</gene>
<reference evidence="5" key="1">
    <citation type="submission" date="2022-05" db="EMBL/GenBank/DDBJ databases">
        <authorList>
            <person name="Oliphant S.A."/>
            <person name="Watson-Haigh N.S."/>
            <person name="Sumby K.M."/>
            <person name="Gardner J.M."/>
            <person name="Jiranek V."/>
        </authorList>
    </citation>
    <scope>NUCLEOTIDE SEQUENCE</scope>
    <source>
        <strain evidence="5">KI4_B1</strain>
    </source>
</reference>
<dbReference type="PANTHER" id="PTHR43035:SF1">
    <property type="entry name" value="FATTY ACID REPRESSION MUTANT PROTEIN 2-RELATED"/>
    <property type="match status" value="1"/>
</dbReference>
<dbReference type="Gene3D" id="3.40.109.10">
    <property type="entry name" value="NADH Oxidase"/>
    <property type="match status" value="1"/>
</dbReference>
<dbReference type="InterPro" id="IPR000415">
    <property type="entry name" value="Nitroreductase-like"/>
</dbReference>
<dbReference type="GO" id="GO:0034599">
    <property type="term" value="P:cellular response to oxidative stress"/>
    <property type="evidence" value="ECO:0007669"/>
    <property type="project" value="InterPro"/>
</dbReference>
<dbReference type="FunFam" id="3.40.109.10:FF:000001">
    <property type="entry name" value="Nitroreductase family"/>
    <property type="match status" value="1"/>
</dbReference>
<dbReference type="Pfam" id="PF00881">
    <property type="entry name" value="Nitroreductase"/>
    <property type="match status" value="1"/>
</dbReference>
<dbReference type="GO" id="GO:0016491">
    <property type="term" value="F:oxidoreductase activity"/>
    <property type="evidence" value="ECO:0007669"/>
    <property type="project" value="UniProtKB-KW"/>
</dbReference>
<dbReference type="PANTHER" id="PTHR43035">
    <property type="entry name" value="FATTY ACID REPRESSION MUTANT PROTEIN 2-RELATED"/>
    <property type="match status" value="1"/>
</dbReference>
<dbReference type="EMBL" id="CP097119">
    <property type="protein sequence ID" value="USS88916.1"/>
    <property type="molecule type" value="Genomic_DNA"/>
</dbReference>
<evidence type="ECO:0000313" key="6">
    <source>
        <dbReference type="Proteomes" id="UP001055911"/>
    </source>
</evidence>